<proteinExistence type="predicted"/>
<dbReference type="EMBL" id="PGCI01000003">
    <property type="protein sequence ID" value="PLW51852.1"/>
    <property type="molecule type" value="Genomic_DNA"/>
</dbReference>
<comment type="caution">
    <text evidence="2">The sequence shown here is derived from an EMBL/GenBank/DDBJ whole genome shotgun (WGS) entry which is preliminary data.</text>
</comment>
<dbReference type="Pfam" id="PF13961">
    <property type="entry name" value="DUF4219"/>
    <property type="match status" value="1"/>
</dbReference>
<evidence type="ECO:0000313" key="2">
    <source>
        <dbReference type="EMBL" id="PLW51852.1"/>
    </source>
</evidence>
<dbReference type="Proteomes" id="UP000235392">
    <property type="component" value="Unassembled WGS sequence"/>
</dbReference>
<reference evidence="2 3" key="1">
    <citation type="submission" date="2017-11" db="EMBL/GenBank/DDBJ databases">
        <title>De novo assembly and phasing of dikaryotic genomes from two isolates of Puccinia coronata f. sp. avenae, the causal agent of oat crown rust.</title>
        <authorList>
            <person name="Miller M.E."/>
            <person name="Zhang Y."/>
            <person name="Omidvar V."/>
            <person name="Sperschneider J."/>
            <person name="Schwessinger B."/>
            <person name="Raley C."/>
            <person name="Palmer J.M."/>
            <person name="Garnica D."/>
            <person name="Upadhyaya N."/>
            <person name="Rathjen J."/>
            <person name="Taylor J.M."/>
            <person name="Park R.F."/>
            <person name="Dodds P.N."/>
            <person name="Hirsch C.D."/>
            <person name="Kianian S.F."/>
            <person name="Figueroa M."/>
        </authorList>
    </citation>
    <scope>NUCLEOTIDE SEQUENCE [LARGE SCALE GENOMIC DNA]</scope>
    <source>
        <strain evidence="2">12SD80</strain>
    </source>
</reference>
<dbReference type="AlphaFoldDB" id="A0A2N5VPD7"/>
<sequence length="202" mass="23343">MSNTATKKEEKEVITIPTFNGHNYSNWSVTIQAYLEYKKLWYICEKEIEDLEAATDKVKGNNLETWLIFSSKIVPEVFNSLASTCGRNPYKIWHRIKENYAAANIYGIYRVWVNYSRITYDDDLLKYIMKLEAALAEISTIGVNVMQELVSVTIMEKITEKRPALMERLLGDIDTLKNPFLLIAKLRQIANHDQVKKIKDGA</sequence>
<organism evidence="2 3">
    <name type="scientific">Puccinia coronata f. sp. avenae</name>
    <dbReference type="NCBI Taxonomy" id="200324"/>
    <lineage>
        <taxon>Eukaryota</taxon>
        <taxon>Fungi</taxon>
        <taxon>Dikarya</taxon>
        <taxon>Basidiomycota</taxon>
        <taxon>Pucciniomycotina</taxon>
        <taxon>Pucciniomycetes</taxon>
        <taxon>Pucciniales</taxon>
        <taxon>Pucciniaceae</taxon>
        <taxon>Puccinia</taxon>
    </lineage>
</organism>
<accession>A0A2N5VPD7</accession>
<dbReference type="InterPro" id="IPR025314">
    <property type="entry name" value="DUF4219"/>
</dbReference>
<name>A0A2N5VPD7_9BASI</name>
<evidence type="ECO:0000313" key="3">
    <source>
        <dbReference type="Proteomes" id="UP000235392"/>
    </source>
</evidence>
<evidence type="ECO:0000259" key="1">
    <source>
        <dbReference type="Pfam" id="PF13961"/>
    </source>
</evidence>
<gene>
    <name evidence="2" type="ORF">PCASD_00920</name>
</gene>
<feature type="domain" description="DUF4219" evidence="1">
    <location>
        <begin position="19"/>
        <end position="45"/>
    </location>
</feature>
<protein>
    <recommendedName>
        <fullName evidence="1">DUF4219 domain-containing protein</fullName>
    </recommendedName>
</protein>